<dbReference type="AlphaFoldDB" id="A0A9P8AFX3"/>
<gene>
    <name evidence="1" type="ORF">KQ657_003483</name>
</gene>
<protein>
    <submittedName>
        <fullName evidence="1">Uncharacterized protein</fullName>
    </submittedName>
</protein>
<accession>A0A9P8AFX3</accession>
<dbReference type="EMBL" id="JAHMUF010000031">
    <property type="protein sequence ID" value="KAG7191363.1"/>
    <property type="molecule type" value="Genomic_DNA"/>
</dbReference>
<name>A0A9P8AFX3_9ASCO</name>
<evidence type="ECO:0000313" key="2">
    <source>
        <dbReference type="Proteomes" id="UP000790833"/>
    </source>
</evidence>
<reference evidence="1" key="1">
    <citation type="submission" date="2021-03" db="EMBL/GenBank/DDBJ databases">
        <authorList>
            <person name="Palmer J.M."/>
        </authorList>
    </citation>
    <scope>NUCLEOTIDE SEQUENCE</scope>
    <source>
        <strain evidence="1">ARV_011</strain>
    </source>
</reference>
<comment type="caution">
    <text evidence="1">The sequence shown here is derived from an EMBL/GenBank/DDBJ whole genome shotgun (WGS) entry which is preliminary data.</text>
</comment>
<proteinExistence type="predicted"/>
<dbReference type="RefSeq" id="XP_043046915.1">
    <property type="nucleotide sequence ID" value="XM_043194203.1"/>
</dbReference>
<keyword evidence="2" id="KW-1185">Reference proteome</keyword>
<dbReference type="GeneID" id="66116857"/>
<organism evidence="1 2">
    <name type="scientific">Scheffersomyces spartinae</name>
    <dbReference type="NCBI Taxonomy" id="45513"/>
    <lineage>
        <taxon>Eukaryota</taxon>
        <taxon>Fungi</taxon>
        <taxon>Dikarya</taxon>
        <taxon>Ascomycota</taxon>
        <taxon>Saccharomycotina</taxon>
        <taxon>Pichiomycetes</taxon>
        <taxon>Debaryomycetaceae</taxon>
        <taxon>Scheffersomyces</taxon>
    </lineage>
</organism>
<sequence length="52" mass="5819">MSLVGEKDNKVDVKTTDSISNEDPTNYVNFFIESAKESENADKTMTFTEGIK</sequence>
<dbReference type="Proteomes" id="UP000790833">
    <property type="component" value="Unassembled WGS sequence"/>
</dbReference>
<evidence type="ECO:0000313" key="1">
    <source>
        <dbReference type="EMBL" id="KAG7191363.1"/>
    </source>
</evidence>
<feature type="non-terminal residue" evidence="1">
    <location>
        <position position="52"/>
    </location>
</feature>